<keyword evidence="2" id="KW-1185">Reference proteome</keyword>
<comment type="caution">
    <text evidence="1">The sequence shown here is derived from an EMBL/GenBank/DDBJ whole genome shotgun (WGS) entry which is preliminary data.</text>
</comment>
<dbReference type="Proteomes" id="UP000179807">
    <property type="component" value="Unassembled WGS sequence"/>
</dbReference>
<proteinExistence type="predicted"/>
<dbReference type="VEuPathDB" id="TrichDB:TRFO_32282"/>
<dbReference type="OrthoDB" id="10568526at2759"/>
<dbReference type="EMBL" id="MLAK01000933">
    <property type="protein sequence ID" value="OHT00901.1"/>
    <property type="molecule type" value="Genomic_DNA"/>
</dbReference>
<evidence type="ECO:0000313" key="2">
    <source>
        <dbReference type="Proteomes" id="UP000179807"/>
    </source>
</evidence>
<dbReference type="AlphaFoldDB" id="A0A1J4JUH8"/>
<organism evidence="1 2">
    <name type="scientific">Tritrichomonas foetus</name>
    <dbReference type="NCBI Taxonomy" id="1144522"/>
    <lineage>
        <taxon>Eukaryota</taxon>
        <taxon>Metamonada</taxon>
        <taxon>Parabasalia</taxon>
        <taxon>Tritrichomonadida</taxon>
        <taxon>Tritrichomonadidae</taxon>
        <taxon>Tritrichomonas</taxon>
    </lineage>
</organism>
<gene>
    <name evidence="1" type="ORF">TRFO_32282</name>
</gene>
<reference evidence="1" key="1">
    <citation type="submission" date="2016-10" db="EMBL/GenBank/DDBJ databases">
        <authorList>
            <person name="Benchimol M."/>
            <person name="Almeida L.G."/>
            <person name="Vasconcelos A.T."/>
            <person name="Perreira-Neves A."/>
            <person name="Rosa I.A."/>
            <person name="Tasca T."/>
            <person name="Bogo M.R."/>
            <person name="de Souza W."/>
        </authorList>
    </citation>
    <scope>NUCLEOTIDE SEQUENCE [LARGE SCALE GENOMIC DNA]</scope>
    <source>
        <strain evidence="1">K</strain>
    </source>
</reference>
<evidence type="ECO:0000313" key="1">
    <source>
        <dbReference type="EMBL" id="OHT00901.1"/>
    </source>
</evidence>
<dbReference type="RefSeq" id="XP_068354037.1">
    <property type="nucleotide sequence ID" value="XM_068508408.1"/>
</dbReference>
<dbReference type="GeneID" id="94843112"/>
<sequence>MKSGRNNMSALTSSRVRVIAQEAIDSYNRPMTAHEIEKYIKLNDKDLWREVRSKCYDYVRMILSVAKLSEIIKYKCLKRLIGVDKRANFYGLSNKTYDPNVWVPLGKPSEPEMEEPEKDTKFQGAPREITFHSVTEEEAVESWKIMHQNMKVNDPVWNALPSAMKEAHDYAKMGFDSKDIIQYAINKYTPLQDPMVLNDAIVILSRVLIESQEA</sequence>
<protein>
    <submittedName>
        <fullName evidence="1">Uncharacterized protein</fullName>
    </submittedName>
</protein>
<name>A0A1J4JUH8_9EUKA</name>
<accession>A0A1J4JUH8</accession>